<dbReference type="PANTHER" id="PTHR36836:SF1">
    <property type="entry name" value="COLANIC ACID BIOSYNTHESIS PROTEIN WCAK"/>
    <property type="match status" value="1"/>
</dbReference>
<reference evidence="3 4" key="1">
    <citation type="submission" date="2018-12" db="EMBL/GenBank/DDBJ databases">
        <authorList>
            <consortium name="Pathogen Informatics"/>
        </authorList>
    </citation>
    <scope>NUCLEOTIDE SEQUENCE [LARGE SCALE GENOMIC DNA]</scope>
    <source>
        <strain evidence="3 4">NCTC10207</strain>
    </source>
</reference>
<dbReference type="EMBL" id="LR134479">
    <property type="protein sequence ID" value="VEI22148.1"/>
    <property type="molecule type" value="Genomic_DNA"/>
</dbReference>
<evidence type="ECO:0000256" key="1">
    <source>
        <dbReference type="SAM" id="Coils"/>
    </source>
</evidence>
<accession>A0A7Z9A177</accession>
<evidence type="ECO:0000313" key="4">
    <source>
        <dbReference type="Proteomes" id="UP000282386"/>
    </source>
</evidence>
<proteinExistence type="predicted"/>
<keyword evidence="1" id="KW-0175">Coiled coil</keyword>
<protein>
    <submittedName>
        <fullName evidence="3">Colanic acid biosynthesis protein</fullName>
    </submittedName>
</protein>
<dbReference type="InterPro" id="IPR007345">
    <property type="entry name" value="Polysacch_pyruvyl_Trfase"/>
</dbReference>
<evidence type="ECO:0000259" key="2">
    <source>
        <dbReference type="Pfam" id="PF04230"/>
    </source>
</evidence>
<dbReference type="AlphaFoldDB" id="A0A7Z9A177"/>
<dbReference type="PANTHER" id="PTHR36836">
    <property type="entry name" value="COLANIC ACID BIOSYNTHESIS PROTEIN WCAK"/>
    <property type="match status" value="1"/>
</dbReference>
<gene>
    <name evidence="3" type="ORF">NCTC10207_00214</name>
</gene>
<dbReference type="Pfam" id="PF04230">
    <property type="entry name" value="PS_pyruv_trans"/>
    <property type="match status" value="1"/>
</dbReference>
<organism evidence="3 4">
    <name type="scientific">Rothia aeria</name>
    <dbReference type="NCBI Taxonomy" id="172042"/>
    <lineage>
        <taxon>Bacteria</taxon>
        <taxon>Bacillati</taxon>
        <taxon>Actinomycetota</taxon>
        <taxon>Actinomycetes</taxon>
        <taxon>Micrococcales</taxon>
        <taxon>Micrococcaceae</taxon>
        <taxon>Rothia</taxon>
    </lineage>
</organism>
<sequence>MTKVLVAGDIGQPVYHVGDEAMTVASATFFAGRGARIVLATRDEEHSRQLIGAGAAGKEYEYLPYLLFPWAPAQREQTLELLEEYLRSGVMPTLPEFAPDATKIRAFVEGVCAVDAVVISGGGNLNSRYGWLLYERAAIALVAEYRKIPLFISGQSLGPVLSNTDAEVLERMLRSAVAVAVRERGSYAWCTERGIEALAGADDATDYAPHSPELTLEYPESVAVPELPQRYVCVTINDADDEQAQNLAELLEYTYQEHGLSTVFLSHMGNPAQAAVAGERGDYEVHARIAEQMHTPATLVPITHADAAVRIHQGAALTLTSRYHPAVFGLAVGVPVVALVPDAFTEMRLTGVMKHYGVGEFITPLEMLGTAIPSLLLDAAVQLNDPELGATFTELQAPRRAEVLGALAEWRQYVWERISGNDEAREPQNLPKVHQVEALNEPLRGVNRAARRLLRRTSLEAGNEWALSDRMHSWEDARRREIEGKDREIAGLRERAEAAERKLAEYQGSLLKRILRR</sequence>
<evidence type="ECO:0000313" key="3">
    <source>
        <dbReference type="EMBL" id="VEI22148.1"/>
    </source>
</evidence>
<dbReference type="RefSeq" id="WP_126499491.1">
    <property type="nucleotide sequence ID" value="NZ_LR134479.1"/>
</dbReference>
<feature type="coiled-coil region" evidence="1">
    <location>
        <begin position="482"/>
        <end position="509"/>
    </location>
</feature>
<name>A0A7Z9A177_9MICC</name>
<feature type="domain" description="Polysaccharide pyruvyl transferase" evidence="2">
    <location>
        <begin position="17"/>
        <end position="340"/>
    </location>
</feature>
<dbReference type="Proteomes" id="UP000282386">
    <property type="component" value="Chromosome"/>
</dbReference>